<dbReference type="AlphaFoldDB" id="M5IDG6"/>
<protein>
    <submittedName>
        <fullName evidence="1">Uncharacterized protein</fullName>
    </submittedName>
</protein>
<sequence length="250" mass="28280">MKIISKFKDNYDFMVSKYGLDETLVYDRRNSTPVSADKLWKLNKIDQIDFERKLGGHRFAGGKFINLNKTDINDVPRLLHSIIFIGKKLVHIFAADGEIYTSLDLKETDNKTGILTFNNDLRAYPVSQFWQIGDRATREDILLDIKYPLDATCEKSLKNIVRDGKAISADEILNAPIVLFKKTKTTDFVAINPQLSAIGLYLDADFVWQSLVEFLSAKKDAQAPAGAIPNDIKIAGKGFDVKRSFRPNMK</sequence>
<accession>M5IDG6</accession>
<name>M5IDG6_9BACT</name>
<dbReference type="PATRIC" id="fig|1244083.3.peg.2133"/>
<dbReference type="EMBL" id="AMZQ01000013">
    <property type="protein sequence ID" value="EKU10362.1"/>
    <property type="molecule type" value="Genomic_DNA"/>
</dbReference>
<evidence type="ECO:0000313" key="1">
    <source>
        <dbReference type="EMBL" id="EKU10362.1"/>
    </source>
</evidence>
<dbReference type="eggNOG" id="ENOG5030E9F">
    <property type="taxonomic scope" value="Bacteria"/>
</dbReference>
<organism evidence="1 2">
    <name type="scientific">Campylobacter showae CSUNSWCD</name>
    <dbReference type="NCBI Taxonomy" id="1244083"/>
    <lineage>
        <taxon>Bacteria</taxon>
        <taxon>Pseudomonadati</taxon>
        <taxon>Campylobacterota</taxon>
        <taxon>Epsilonproteobacteria</taxon>
        <taxon>Campylobacterales</taxon>
        <taxon>Campylobacteraceae</taxon>
        <taxon>Campylobacter</taxon>
    </lineage>
</organism>
<evidence type="ECO:0000313" key="2">
    <source>
        <dbReference type="Proteomes" id="UP000011939"/>
    </source>
</evidence>
<dbReference type="OrthoDB" id="8610030at2"/>
<gene>
    <name evidence="1" type="ORF">CSUNSWCD_890</name>
</gene>
<dbReference type="Proteomes" id="UP000011939">
    <property type="component" value="Unassembled WGS sequence"/>
</dbReference>
<proteinExistence type="predicted"/>
<comment type="caution">
    <text evidence="1">The sequence shown here is derived from an EMBL/GenBank/DDBJ whole genome shotgun (WGS) entry which is preliminary data.</text>
</comment>
<reference evidence="1 2" key="1">
    <citation type="journal article" date="2013" name="Genome Announc.">
        <title>Genome Sequence of Campylobacter showae UNSWCD, Isolated from a Patient with Crohn's Disease.</title>
        <authorList>
            <person name="Tay A.P."/>
            <person name="Kaakoush N.O."/>
            <person name="Deshpande N.P."/>
            <person name="Chen Z."/>
            <person name="Mitchell H."/>
            <person name="Wilkins M.R."/>
        </authorList>
    </citation>
    <scope>NUCLEOTIDE SEQUENCE [LARGE SCALE GENOMIC DNA]</scope>
    <source>
        <strain evidence="1 2">CSUNSWCD</strain>
    </source>
</reference>
<dbReference type="STRING" id="1244083.CSUNSWCD_890"/>
<dbReference type="RefSeq" id="WP_009496067.1">
    <property type="nucleotide sequence ID" value="NZ_AMZQ01000013.1"/>
</dbReference>